<proteinExistence type="inferred from homology"/>
<feature type="active site" evidence="1">
    <location>
        <position position="306"/>
    </location>
</feature>
<comment type="caution">
    <text evidence="5">The sequence shown here is derived from an EMBL/GenBank/DDBJ whole genome shotgun (WGS) entry which is preliminary data.</text>
</comment>
<keyword evidence="3" id="KW-0812">Transmembrane</keyword>
<dbReference type="Gene3D" id="3.30.230.10">
    <property type="match status" value="1"/>
</dbReference>
<dbReference type="PRINTS" id="PR00830">
    <property type="entry name" value="ENDOLAPTASE"/>
</dbReference>
<dbReference type="InterPro" id="IPR027065">
    <property type="entry name" value="Lon_Prtase"/>
</dbReference>
<dbReference type="GO" id="GO:0004252">
    <property type="term" value="F:serine-type endopeptidase activity"/>
    <property type="evidence" value="ECO:0007669"/>
    <property type="project" value="UniProtKB-UniRule"/>
</dbReference>
<keyword evidence="1" id="KW-0378">Hydrolase</keyword>
<feature type="transmembrane region" description="Helical" evidence="3">
    <location>
        <begin position="29"/>
        <end position="52"/>
    </location>
</feature>
<gene>
    <name evidence="5" type="ORF">EV380_0607</name>
</gene>
<evidence type="ECO:0000256" key="1">
    <source>
        <dbReference type="PROSITE-ProRule" id="PRU01122"/>
    </source>
</evidence>
<feature type="active site" evidence="1">
    <location>
        <position position="261"/>
    </location>
</feature>
<dbReference type="Gene3D" id="2.30.42.10">
    <property type="match status" value="1"/>
</dbReference>
<dbReference type="AlphaFoldDB" id="A0A4Q8AAC2"/>
<feature type="region of interest" description="Disordered" evidence="2">
    <location>
        <begin position="1"/>
        <end position="24"/>
    </location>
</feature>
<dbReference type="GO" id="GO:0030163">
    <property type="term" value="P:protein catabolic process"/>
    <property type="evidence" value="ECO:0007669"/>
    <property type="project" value="InterPro"/>
</dbReference>
<dbReference type="OrthoDB" id="2356897at2"/>
<evidence type="ECO:0000256" key="2">
    <source>
        <dbReference type="SAM" id="MobiDB-lite"/>
    </source>
</evidence>
<dbReference type="SUPFAM" id="SSF54211">
    <property type="entry name" value="Ribosomal protein S5 domain 2-like"/>
    <property type="match status" value="1"/>
</dbReference>
<dbReference type="Proteomes" id="UP000292685">
    <property type="component" value="Unassembled WGS sequence"/>
</dbReference>
<dbReference type="GO" id="GO:0004176">
    <property type="term" value="F:ATP-dependent peptidase activity"/>
    <property type="evidence" value="ECO:0007669"/>
    <property type="project" value="UniProtKB-UniRule"/>
</dbReference>
<evidence type="ECO:0000313" key="5">
    <source>
        <dbReference type="EMBL" id="RZU61052.1"/>
    </source>
</evidence>
<dbReference type="PROSITE" id="PS51786">
    <property type="entry name" value="LON_PROTEOLYTIC"/>
    <property type="match status" value="1"/>
</dbReference>
<sequence length="367" mass="38598">MTQQSPPSPGTSPTGEDQSARPRRLRRTLLASTAVVVGLSFVTMALPAPYVIESPGPTLNTLGEVEGEPALSVRGTESYRPDGRLDLTTVFVRGGGGRHVTFFEALQAWADPTKDLFPQESVYPRGVTGEQISEQNTAQMDESQETSVAAALGQLDIDYDASISVVEFASDQNQDVLEVGDVVTDLDGDSVATVQALRDGLQEDREEGHVLTVRRGSKTLEVPVETTTAPDGTKQVGLFLRTDFDFPFAVEFALDDIGGPSAGMMFSLGIIDLLTEGDLTGGEHIAGTGTVTADGRIGAIGGIAQKVVGAREAGADFFLAPAGNCRDLAGRVPDGLQIIEVETLEDAYDAVRGVGAGESPENLPSCD</sequence>
<evidence type="ECO:0000256" key="3">
    <source>
        <dbReference type="SAM" id="Phobius"/>
    </source>
</evidence>
<dbReference type="InterPro" id="IPR008269">
    <property type="entry name" value="Lon_proteolytic"/>
</dbReference>
<dbReference type="PANTHER" id="PTHR10046">
    <property type="entry name" value="ATP DEPENDENT LON PROTEASE FAMILY MEMBER"/>
    <property type="match status" value="1"/>
</dbReference>
<feature type="domain" description="Lon proteolytic" evidence="4">
    <location>
        <begin position="256"/>
        <end position="354"/>
    </location>
</feature>
<dbReference type="GO" id="GO:0006508">
    <property type="term" value="P:proteolysis"/>
    <property type="evidence" value="ECO:0007669"/>
    <property type="project" value="UniProtKB-KW"/>
</dbReference>
<keyword evidence="1" id="KW-0645">Protease</keyword>
<dbReference type="RefSeq" id="WP_102160102.1">
    <property type="nucleotide sequence ID" value="NZ_PGGT01000047.1"/>
</dbReference>
<evidence type="ECO:0000313" key="6">
    <source>
        <dbReference type="Proteomes" id="UP000292685"/>
    </source>
</evidence>
<reference evidence="5 6" key="1">
    <citation type="submission" date="2019-02" db="EMBL/GenBank/DDBJ databases">
        <title>Sequencing the genomes of 1000 actinobacteria strains.</title>
        <authorList>
            <person name="Klenk H.-P."/>
        </authorList>
    </citation>
    <scope>NUCLEOTIDE SEQUENCE [LARGE SCALE GENOMIC DNA]</scope>
    <source>
        <strain evidence="5 6">DSM 17364</strain>
    </source>
</reference>
<dbReference type="EMBL" id="SHLA01000001">
    <property type="protein sequence ID" value="RZU61052.1"/>
    <property type="molecule type" value="Genomic_DNA"/>
</dbReference>
<dbReference type="Pfam" id="PF05362">
    <property type="entry name" value="Lon_C"/>
    <property type="match status" value="1"/>
</dbReference>
<dbReference type="EC" id="3.4.21.53" evidence="1"/>
<dbReference type="InterPro" id="IPR036034">
    <property type="entry name" value="PDZ_sf"/>
</dbReference>
<keyword evidence="6" id="KW-1185">Reference proteome</keyword>
<dbReference type="GO" id="GO:0005524">
    <property type="term" value="F:ATP binding"/>
    <property type="evidence" value="ECO:0007669"/>
    <property type="project" value="InterPro"/>
</dbReference>
<name>A0A4Q8AAC2_9MICC</name>
<feature type="compositionally biased region" description="Pro residues" evidence="2">
    <location>
        <begin position="1"/>
        <end position="10"/>
    </location>
</feature>
<keyword evidence="3" id="KW-1133">Transmembrane helix</keyword>
<protein>
    <recommendedName>
        <fullName evidence="1">endopeptidase La</fullName>
        <ecNumber evidence="1">3.4.21.53</ecNumber>
    </recommendedName>
</protein>
<keyword evidence="3" id="KW-0472">Membrane</keyword>
<organism evidence="5 6">
    <name type="scientific">Zhihengliuella halotolerans</name>
    <dbReference type="NCBI Taxonomy" id="370736"/>
    <lineage>
        <taxon>Bacteria</taxon>
        <taxon>Bacillati</taxon>
        <taxon>Actinomycetota</taxon>
        <taxon>Actinomycetes</taxon>
        <taxon>Micrococcales</taxon>
        <taxon>Micrococcaceae</taxon>
        <taxon>Zhihengliuella</taxon>
    </lineage>
</organism>
<accession>A0A4Q8AAC2</accession>
<comment type="catalytic activity">
    <reaction evidence="1">
        <text>Hydrolysis of proteins in presence of ATP.</text>
        <dbReference type="EC" id="3.4.21.53"/>
    </reaction>
</comment>
<keyword evidence="1" id="KW-0720">Serine protease</keyword>
<comment type="similarity">
    <text evidence="1">Belongs to the peptidase S16 family.</text>
</comment>
<dbReference type="InterPro" id="IPR020568">
    <property type="entry name" value="Ribosomal_Su5_D2-typ_SF"/>
</dbReference>
<evidence type="ECO:0000259" key="4">
    <source>
        <dbReference type="PROSITE" id="PS51786"/>
    </source>
</evidence>
<dbReference type="SUPFAM" id="SSF50156">
    <property type="entry name" value="PDZ domain-like"/>
    <property type="match status" value="1"/>
</dbReference>
<dbReference type="InterPro" id="IPR014721">
    <property type="entry name" value="Ribsml_uS5_D2-typ_fold_subgr"/>
</dbReference>